<proteinExistence type="predicted"/>
<organism evidence="1 2">
    <name type="scientific">Paenibacillus peoriae</name>
    <dbReference type="NCBI Taxonomy" id="59893"/>
    <lineage>
        <taxon>Bacteria</taxon>
        <taxon>Bacillati</taxon>
        <taxon>Bacillota</taxon>
        <taxon>Bacilli</taxon>
        <taxon>Bacillales</taxon>
        <taxon>Paenibacillaceae</taxon>
        <taxon>Paenibacillus</taxon>
    </lineage>
</organism>
<reference evidence="1 2" key="1">
    <citation type="submission" date="2020-09" db="EMBL/GenBank/DDBJ databases">
        <title>Characterization of Paenibacillus peoriae strain ZF390 with broad-spectrum antimicrobial activity as a potential biocontrol agent.</title>
        <authorList>
            <person name="Li L."/>
            <person name="Zhao Y."/>
            <person name="Li B."/>
            <person name="Xie X."/>
        </authorList>
    </citation>
    <scope>NUCLEOTIDE SEQUENCE [LARGE SCALE GENOMIC DNA]</scope>
    <source>
        <strain evidence="1 2">ZF390</strain>
    </source>
</reference>
<name>A0A7H0Y2K1_9BACL</name>
<dbReference type="EMBL" id="CP061172">
    <property type="protein sequence ID" value="QNR65309.1"/>
    <property type="molecule type" value="Genomic_DNA"/>
</dbReference>
<accession>A0A7H0Y2K1</accession>
<evidence type="ECO:0000313" key="1">
    <source>
        <dbReference type="EMBL" id="QNR65309.1"/>
    </source>
</evidence>
<dbReference type="RefSeq" id="WP_190297213.1">
    <property type="nucleotide sequence ID" value="NZ_CP061172.1"/>
</dbReference>
<dbReference type="AlphaFoldDB" id="A0A7H0Y2K1"/>
<sequence length="447" mass="52284">MNITRKQRNLLLYSEIIKEYKWLHKLLLRNETLKKENVPEKFNTDFTYVVPVILKQCGQEWKGDENVVNPVEDLGPIKRQKCSLCGTPTRYLCYIQNKINGKRINIGRDCAEEFVDLNSLVDGKTKGQLLASAKEVRRFSEINKRFPGLEQTIEMWLHRTEKYDIVLPRKMEVPYNESGEVLRDLYRNYLKGIESEQVFEEIEARLSSEKSTIEMFEKYQEINRITPFIATRKMINWLRNRADQKTENILRENGKVTFETVSCVWEREYVDKHIPIVKDLFLAAGANFLGIDHEIGGYTFQYGRSRVTLYISFKSFFEVFGNYVLGEGDRCPAALNINNIIKLSQIVNEHTMKIQYLDELKFCLQEYGNDIDYKDEDLDSNTVYIWDKEVSKFAKCKLSEIIRLTKGLVMGLPKPTINNIESFVSSLTGKRFSREELRDMRDVLGSI</sequence>
<protein>
    <submittedName>
        <fullName evidence="1">Uncharacterized protein</fullName>
    </submittedName>
</protein>
<evidence type="ECO:0000313" key="2">
    <source>
        <dbReference type="Proteomes" id="UP000516384"/>
    </source>
</evidence>
<gene>
    <name evidence="1" type="ORF">IAQ67_15530</name>
</gene>
<dbReference type="Proteomes" id="UP000516384">
    <property type="component" value="Chromosome"/>
</dbReference>